<gene>
    <name evidence="9" type="ORF">DM860_016322</name>
</gene>
<evidence type="ECO:0000256" key="6">
    <source>
        <dbReference type="PROSITE-ProRule" id="PRU01131"/>
    </source>
</evidence>
<comment type="similarity">
    <text evidence="2">Belongs to the FLZ family.</text>
</comment>
<keyword evidence="5" id="KW-0862">Zinc</keyword>
<dbReference type="InterPro" id="IPR007650">
    <property type="entry name" value="Zf-FLZ_dom"/>
</dbReference>
<accession>A0A328E561</accession>
<keyword evidence="3" id="KW-0963">Cytoplasm</keyword>
<dbReference type="Proteomes" id="UP000249390">
    <property type="component" value="Unassembled WGS sequence"/>
</dbReference>
<dbReference type="PANTHER" id="PTHR33059:SF76">
    <property type="entry name" value="FCS-LIKE ZINC FINGER 7"/>
    <property type="match status" value="1"/>
</dbReference>
<evidence type="ECO:0000256" key="2">
    <source>
        <dbReference type="ARBA" id="ARBA00009374"/>
    </source>
</evidence>
<evidence type="ECO:0000256" key="4">
    <source>
        <dbReference type="ARBA" id="ARBA00022723"/>
    </source>
</evidence>
<keyword evidence="10" id="KW-1185">Reference proteome</keyword>
<comment type="caution">
    <text evidence="9">The sequence shown here is derived from an EMBL/GenBank/DDBJ whole genome shotgun (WGS) entry which is preliminary data.</text>
</comment>
<dbReference type="GO" id="GO:0008270">
    <property type="term" value="F:zinc ion binding"/>
    <property type="evidence" value="ECO:0007669"/>
    <property type="project" value="UniProtKB-KW"/>
</dbReference>
<dbReference type="Pfam" id="PF04570">
    <property type="entry name" value="zf-FLZ"/>
    <property type="match status" value="1"/>
</dbReference>
<keyword evidence="4" id="KW-0479">Metal-binding</keyword>
<dbReference type="PROSITE" id="PS51795">
    <property type="entry name" value="ZF_FLZ"/>
    <property type="match status" value="1"/>
</dbReference>
<evidence type="ECO:0000256" key="1">
    <source>
        <dbReference type="ARBA" id="ARBA00004496"/>
    </source>
</evidence>
<feature type="zinc finger region" description="FLZ-type" evidence="6">
    <location>
        <begin position="54"/>
        <end position="98"/>
    </location>
</feature>
<organism evidence="9 10">
    <name type="scientific">Cuscuta australis</name>
    <dbReference type="NCBI Taxonomy" id="267555"/>
    <lineage>
        <taxon>Eukaryota</taxon>
        <taxon>Viridiplantae</taxon>
        <taxon>Streptophyta</taxon>
        <taxon>Embryophyta</taxon>
        <taxon>Tracheophyta</taxon>
        <taxon>Spermatophyta</taxon>
        <taxon>Magnoliopsida</taxon>
        <taxon>eudicotyledons</taxon>
        <taxon>Gunneridae</taxon>
        <taxon>Pentapetalae</taxon>
        <taxon>asterids</taxon>
        <taxon>lamiids</taxon>
        <taxon>Solanales</taxon>
        <taxon>Convolvulaceae</taxon>
        <taxon>Cuscuteae</taxon>
        <taxon>Cuscuta</taxon>
        <taxon>Cuscuta subgen. Grammica</taxon>
        <taxon>Cuscuta sect. Cleistogrammica</taxon>
    </lineage>
</organism>
<reference evidence="9 10" key="1">
    <citation type="submission" date="2018-06" db="EMBL/GenBank/DDBJ databases">
        <title>The Genome of Cuscuta australis (Dodder) Provides Insight into the Evolution of Plant Parasitism.</title>
        <authorList>
            <person name="Liu H."/>
        </authorList>
    </citation>
    <scope>NUCLEOTIDE SEQUENCE [LARGE SCALE GENOMIC DNA]</scope>
    <source>
        <strain evidence="10">cv. Yunnan</strain>
        <tissue evidence="9">Vines</tissue>
    </source>
</reference>
<dbReference type="EMBL" id="NQVE01000028">
    <property type="protein sequence ID" value="RAL53087.1"/>
    <property type="molecule type" value="Genomic_DNA"/>
</dbReference>
<protein>
    <recommendedName>
        <fullName evidence="8">FLZ-type domain-containing protein</fullName>
    </recommendedName>
</protein>
<feature type="region of interest" description="Disordered" evidence="7">
    <location>
        <begin position="1"/>
        <end position="51"/>
    </location>
</feature>
<proteinExistence type="inferred from homology"/>
<keyword evidence="5" id="KW-0863">Zinc-finger</keyword>
<evidence type="ECO:0000259" key="8">
    <source>
        <dbReference type="PROSITE" id="PS51795"/>
    </source>
</evidence>
<sequence>MLGKRRSASFRRTTSMRGITVDGGSEAEHGQPPEEFAGGGKTAAGEGSHNETPNFLRTCGLCNRRLVPCRDIFMYRGDTAFCSQECREQKILQDERKEKSINNKVKSGKNGV</sequence>
<evidence type="ECO:0000256" key="7">
    <source>
        <dbReference type="SAM" id="MobiDB-lite"/>
    </source>
</evidence>
<comment type="subcellular location">
    <subcellularLocation>
        <location evidence="1">Cytoplasm</location>
    </subcellularLocation>
</comment>
<dbReference type="GO" id="GO:0005737">
    <property type="term" value="C:cytoplasm"/>
    <property type="evidence" value="ECO:0007669"/>
    <property type="project" value="UniProtKB-SubCell"/>
</dbReference>
<dbReference type="AlphaFoldDB" id="A0A328E561"/>
<evidence type="ECO:0000313" key="10">
    <source>
        <dbReference type="Proteomes" id="UP000249390"/>
    </source>
</evidence>
<name>A0A328E561_9ASTE</name>
<evidence type="ECO:0000313" key="9">
    <source>
        <dbReference type="EMBL" id="RAL53087.1"/>
    </source>
</evidence>
<evidence type="ECO:0000256" key="5">
    <source>
        <dbReference type="ARBA" id="ARBA00022771"/>
    </source>
</evidence>
<feature type="domain" description="FLZ-type" evidence="8">
    <location>
        <begin position="54"/>
        <end position="98"/>
    </location>
</feature>
<evidence type="ECO:0000256" key="3">
    <source>
        <dbReference type="ARBA" id="ARBA00022490"/>
    </source>
</evidence>
<dbReference type="PANTHER" id="PTHR33059">
    <property type="entry name" value="FCS-LIKE ZINC FINGER 5"/>
    <property type="match status" value="1"/>
</dbReference>